<proteinExistence type="predicted"/>
<gene>
    <name evidence="1" type="ORF">I7I53_06575</name>
</gene>
<reference evidence="1" key="1">
    <citation type="submission" date="2021-01" db="EMBL/GenBank/DDBJ databases">
        <title>Chromosome-level genome assembly of a human fungal pathogen reveals clustering of transcriptionally co-regulated genes.</title>
        <authorList>
            <person name="Voorhies M."/>
            <person name="Cohen S."/>
            <person name="Shea T.P."/>
            <person name="Petrus S."/>
            <person name="Munoz J.F."/>
            <person name="Poplawski S."/>
            <person name="Goldman W.E."/>
            <person name="Michael T."/>
            <person name="Cuomo C.A."/>
            <person name="Sil A."/>
            <person name="Beyhan S."/>
        </authorList>
    </citation>
    <scope>NUCLEOTIDE SEQUENCE</scope>
    <source>
        <strain evidence="1">H88</strain>
    </source>
</reference>
<name>A0A8A1LCF7_AJEC8</name>
<accession>A0A8A1LCF7</accession>
<dbReference type="VEuPathDB" id="FungiDB:I7I53_06575"/>
<evidence type="ECO:0000313" key="2">
    <source>
        <dbReference type="Proteomes" id="UP000663419"/>
    </source>
</evidence>
<protein>
    <submittedName>
        <fullName evidence="1">Uncharacterized protein</fullName>
    </submittedName>
</protein>
<organism evidence="1 2">
    <name type="scientific">Ajellomyces capsulatus (strain H88)</name>
    <name type="common">Darling's disease fungus</name>
    <name type="synonym">Histoplasma capsulatum</name>
    <dbReference type="NCBI Taxonomy" id="544711"/>
    <lineage>
        <taxon>Eukaryota</taxon>
        <taxon>Fungi</taxon>
        <taxon>Dikarya</taxon>
        <taxon>Ascomycota</taxon>
        <taxon>Pezizomycotina</taxon>
        <taxon>Eurotiomycetes</taxon>
        <taxon>Eurotiomycetidae</taxon>
        <taxon>Onygenales</taxon>
        <taxon>Ajellomycetaceae</taxon>
        <taxon>Histoplasma</taxon>
    </lineage>
</organism>
<dbReference type="Proteomes" id="UP000663419">
    <property type="component" value="Chromosome 2"/>
</dbReference>
<dbReference type="EMBL" id="CP069103">
    <property type="protein sequence ID" value="QSS51290.1"/>
    <property type="molecule type" value="Genomic_DNA"/>
</dbReference>
<evidence type="ECO:0000313" key="1">
    <source>
        <dbReference type="EMBL" id="QSS51290.1"/>
    </source>
</evidence>
<dbReference type="AlphaFoldDB" id="A0A8A1LCF7"/>
<sequence length="76" mass="8097">MCPDTQMNSQLAAAFITQAIGAANPEEGMVHCPWIARPKVGACGGRRYTSSPPSVAEILTIKLLVSKLPRISSRTT</sequence>